<feature type="modified residue" description="4-aspartylphosphate" evidence="11">
    <location>
        <position position="54"/>
    </location>
</feature>
<dbReference type="PROSITE" id="PS00676">
    <property type="entry name" value="SIGMA54_INTERACT_2"/>
    <property type="match status" value="1"/>
</dbReference>
<name>A0A419F4N9_9BACT</name>
<dbReference type="PROSITE" id="PS50110">
    <property type="entry name" value="RESPONSE_REGULATORY"/>
    <property type="match status" value="1"/>
</dbReference>
<accession>A0A419F4N9</accession>
<dbReference type="Pfam" id="PF00072">
    <property type="entry name" value="Response_reg"/>
    <property type="match status" value="1"/>
</dbReference>
<evidence type="ECO:0000256" key="8">
    <source>
        <dbReference type="ARBA" id="ARBA00023125"/>
    </source>
</evidence>
<evidence type="ECO:0000256" key="2">
    <source>
        <dbReference type="ARBA" id="ARBA00022490"/>
    </source>
</evidence>
<dbReference type="SUPFAM" id="SSF46689">
    <property type="entry name" value="Homeodomain-like"/>
    <property type="match status" value="1"/>
</dbReference>
<comment type="caution">
    <text evidence="14">The sequence shown here is derived from an EMBL/GenBank/DDBJ whole genome shotgun (WGS) entry which is preliminary data.</text>
</comment>
<keyword evidence="2" id="KW-0963">Cytoplasm</keyword>
<dbReference type="SMART" id="SM00382">
    <property type="entry name" value="AAA"/>
    <property type="match status" value="1"/>
</dbReference>
<evidence type="ECO:0000256" key="10">
    <source>
        <dbReference type="ARBA" id="ARBA00023163"/>
    </source>
</evidence>
<keyword evidence="9" id="KW-0010">Activator</keyword>
<keyword evidence="3 11" id="KW-0597">Phosphoprotein</keyword>
<evidence type="ECO:0000256" key="5">
    <source>
        <dbReference type="ARBA" id="ARBA00022840"/>
    </source>
</evidence>
<evidence type="ECO:0000256" key="1">
    <source>
        <dbReference type="ARBA" id="ARBA00004496"/>
    </source>
</evidence>
<keyword evidence="10" id="KW-0804">Transcription</keyword>
<dbReference type="FunFam" id="3.40.50.2300:FF:000018">
    <property type="entry name" value="DNA-binding transcriptional regulator NtrC"/>
    <property type="match status" value="1"/>
</dbReference>
<dbReference type="InterPro" id="IPR009057">
    <property type="entry name" value="Homeodomain-like_sf"/>
</dbReference>
<dbReference type="GO" id="GO:0000160">
    <property type="term" value="P:phosphorelay signal transduction system"/>
    <property type="evidence" value="ECO:0007669"/>
    <property type="project" value="UniProtKB-KW"/>
</dbReference>
<keyword evidence="4" id="KW-0547">Nucleotide-binding</keyword>
<dbReference type="EMBL" id="QZKI01000028">
    <property type="protein sequence ID" value="RJP73373.1"/>
    <property type="molecule type" value="Genomic_DNA"/>
</dbReference>
<protein>
    <submittedName>
        <fullName evidence="14">Sigma-54-dependent Fis family transcriptional regulator</fullName>
    </submittedName>
</protein>
<dbReference type="SUPFAM" id="SSF52172">
    <property type="entry name" value="CheY-like"/>
    <property type="match status" value="1"/>
</dbReference>
<keyword evidence="6" id="KW-0902">Two-component regulatory system</keyword>
<dbReference type="InterPro" id="IPR001789">
    <property type="entry name" value="Sig_transdc_resp-reg_receiver"/>
</dbReference>
<dbReference type="SMART" id="SM00448">
    <property type="entry name" value="REC"/>
    <property type="match status" value="1"/>
</dbReference>
<evidence type="ECO:0000313" key="14">
    <source>
        <dbReference type="EMBL" id="RJP73373.1"/>
    </source>
</evidence>
<dbReference type="Pfam" id="PF02954">
    <property type="entry name" value="HTH_8"/>
    <property type="match status" value="1"/>
</dbReference>
<evidence type="ECO:0000256" key="11">
    <source>
        <dbReference type="PROSITE-ProRule" id="PRU00169"/>
    </source>
</evidence>
<evidence type="ECO:0000256" key="6">
    <source>
        <dbReference type="ARBA" id="ARBA00023012"/>
    </source>
</evidence>
<dbReference type="PROSITE" id="PS00675">
    <property type="entry name" value="SIGMA54_INTERACT_1"/>
    <property type="match status" value="1"/>
</dbReference>
<dbReference type="InterPro" id="IPR025662">
    <property type="entry name" value="Sigma_54_int_dom_ATP-bd_1"/>
</dbReference>
<dbReference type="InterPro" id="IPR003593">
    <property type="entry name" value="AAA+_ATPase"/>
</dbReference>
<dbReference type="FunFam" id="1.10.8.60:FF:000014">
    <property type="entry name" value="DNA-binding transcriptional regulator NtrC"/>
    <property type="match status" value="1"/>
</dbReference>
<dbReference type="Pfam" id="PF25601">
    <property type="entry name" value="AAA_lid_14"/>
    <property type="match status" value="1"/>
</dbReference>
<dbReference type="PROSITE" id="PS00688">
    <property type="entry name" value="SIGMA54_INTERACT_3"/>
    <property type="match status" value="1"/>
</dbReference>
<dbReference type="PANTHER" id="PTHR32071:SF21">
    <property type="entry name" value="TRANSCRIPTIONAL REGULATORY PROTEIN FLGR"/>
    <property type="match status" value="1"/>
</dbReference>
<dbReference type="InterPro" id="IPR025943">
    <property type="entry name" value="Sigma_54_int_dom_ATP-bd_2"/>
</dbReference>
<reference evidence="14 15" key="1">
    <citation type="journal article" date="2017" name="ISME J.">
        <title>Energy and carbon metabolisms in a deep terrestrial subsurface fluid microbial community.</title>
        <authorList>
            <person name="Momper L."/>
            <person name="Jungbluth S.P."/>
            <person name="Lee M.D."/>
            <person name="Amend J.P."/>
        </authorList>
    </citation>
    <scope>NUCLEOTIDE SEQUENCE [LARGE SCALE GENOMIC DNA]</scope>
    <source>
        <strain evidence="14">SURF_17</strain>
    </source>
</reference>
<evidence type="ECO:0000313" key="15">
    <source>
        <dbReference type="Proteomes" id="UP000285961"/>
    </source>
</evidence>
<evidence type="ECO:0000256" key="3">
    <source>
        <dbReference type="ARBA" id="ARBA00022553"/>
    </source>
</evidence>
<dbReference type="InterPro" id="IPR011006">
    <property type="entry name" value="CheY-like_superfamily"/>
</dbReference>
<evidence type="ECO:0000256" key="9">
    <source>
        <dbReference type="ARBA" id="ARBA00023159"/>
    </source>
</evidence>
<dbReference type="GO" id="GO:0043565">
    <property type="term" value="F:sequence-specific DNA binding"/>
    <property type="evidence" value="ECO:0007669"/>
    <property type="project" value="InterPro"/>
</dbReference>
<dbReference type="InterPro" id="IPR002078">
    <property type="entry name" value="Sigma_54_int"/>
</dbReference>
<evidence type="ECO:0000259" key="13">
    <source>
        <dbReference type="PROSITE" id="PS50110"/>
    </source>
</evidence>
<keyword evidence="8" id="KW-0238">DNA-binding</keyword>
<evidence type="ECO:0000259" key="12">
    <source>
        <dbReference type="PROSITE" id="PS50045"/>
    </source>
</evidence>
<dbReference type="InterPro" id="IPR058031">
    <property type="entry name" value="AAA_lid_NorR"/>
</dbReference>
<dbReference type="Pfam" id="PF00158">
    <property type="entry name" value="Sigma54_activat"/>
    <property type="match status" value="1"/>
</dbReference>
<dbReference type="Gene3D" id="1.10.10.60">
    <property type="entry name" value="Homeodomain-like"/>
    <property type="match status" value="1"/>
</dbReference>
<dbReference type="GO" id="GO:0005737">
    <property type="term" value="C:cytoplasm"/>
    <property type="evidence" value="ECO:0007669"/>
    <property type="project" value="UniProtKB-SubCell"/>
</dbReference>
<organism evidence="14 15">
    <name type="scientific">Candidatus Abyssobacteria bacterium SURF_17</name>
    <dbReference type="NCBI Taxonomy" id="2093361"/>
    <lineage>
        <taxon>Bacteria</taxon>
        <taxon>Pseudomonadati</taxon>
        <taxon>Candidatus Hydrogenedentota</taxon>
        <taxon>Candidatus Abyssobacteria</taxon>
    </lineage>
</organism>
<dbReference type="PROSITE" id="PS50045">
    <property type="entry name" value="SIGMA54_INTERACT_4"/>
    <property type="match status" value="1"/>
</dbReference>
<keyword evidence="5" id="KW-0067">ATP-binding</keyword>
<dbReference type="Gene3D" id="3.40.50.300">
    <property type="entry name" value="P-loop containing nucleotide triphosphate hydrolases"/>
    <property type="match status" value="1"/>
</dbReference>
<gene>
    <name evidence="14" type="ORF">C4532_04515</name>
</gene>
<sequence length="461" mass="52270">MAHAQILVIDDEPLMRDFLEETLTRAGYEVVTSPDGTTGLSEVRNNAYDLVITDMKMPGLDGLALLDQTHKLQPDTSVILMTAYASVETAVQALKAGAVDYIMKPFTPEEIEHVVRKALYERRLENENRYLRSEIERDFNLQEMVGSSPAMMAIYEQIKKISQSKASVLIRGESGTGKELIARAIHYGSPRRDKPFIKINCAALAPTLLESELFGHEKGAFTHAINKKIGRFELADEGTLLLDEIGEMDPGLQSKLLRVLQEKEFERVGGAKPIRVNTRIISTTNRDLERAIEEGRFREDLYFRLNVIPIKIPPLRERKEDIPALVQHFLKKYTVENNKSIGRLHPEALKLLMGHSWPGNVRELENCIERAVVLCGDDVITHDYFAFPSHRVRPSSGDGIYLPENITVGEAERILILHTLKKCNNNKTRTAEILDISVRTLRNKFKEYRTQGLVEESLVDR</sequence>
<dbReference type="InterPro" id="IPR002197">
    <property type="entry name" value="HTH_Fis"/>
</dbReference>
<feature type="domain" description="Sigma-54 factor interaction" evidence="12">
    <location>
        <begin position="144"/>
        <end position="373"/>
    </location>
</feature>
<feature type="domain" description="Response regulatory" evidence="13">
    <location>
        <begin position="5"/>
        <end position="119"/>
    </location>
</feature>
<evidence type="ECO:0000256" key="4">
    <source>
        <dbReference type="ARBA" id="ARBA00022741"/>
    </source>
</evidence>
<evidence type="ECO:0000256" key="7">
    <source>
        <dbReference type="ARBA" id="ARBA00023015"/>
    </source>
</evidence>
<dbReference type="GO" id="GO:0006355">
    <property type="term" value="P:regulation of DNA-templated transcription"/>
    <property type="evidence" value="ECO:0007669"/>
    <property type="project" value="InterPro"/>
</dbReference>
<proteinExistence type="predicted"/>
<dbReference type="FunFam" id="3.40.50.300:FF:000006">
    <property type="entry name" value="DNA-binding transcriptional regulator NtrC"/>
    <property type="match status" value="1"/>
</dbReference>
<dbReference type="Gene3D" id="3.40.50.2300">
    <property type="match status" value="1"/>
</dbReference>
<dbReference type="GO" id="GO:0005524">
    <property type="term" value="F:ATP binding"/>
    <property type="evidence" value="ECO:0007669"/>
    <property type="project" value="UniProtKB-KW"/>
</dbReference>
<dbReference type="InterPro" id="IPR027417">
    <property type="entry name" value="P-loop_NTPase"/>
</dbReference>
<keyword evidence="7" id="KW-0805">Transcription regulation</keyword>
<dbReference type="PANTHER" id="PTHR32071">
    <property type="entry name" value="TRANSCRIPTIONAL REGULATORY PROTEIN"/>
    <property type="match status" value="1"/>
</dbReference>
<comment type="subcellular location">
    <subcellularLocation>
        <location evidence="1">Cytoplasm</location>
    </subcellularLocation>
</comment>
<dbReference type="Gene3D" id="1.10.8.60">
    <property type="match status" value="1"/>
</dbReference>
<dbReference type="CDD" id="cd00009">
    <property type="entry name" value="AAA"/>
    <property type="match status" value="1"/>
</dbReference>
<dbReference type="SUPFAM" id="SSF52540">
    <property type="entry name" value="P-loop containing nucleoside triphosphate hydrolases"/>
    <property type="match status" value="1"/>
</dbReference>
<dbReference type="AlphaFoldDB" id="A0A419F4N9"/>
<dbReference type="InterPro" id="IPR025944">
    <property type="entry name" value="Sigma_54_int_dom_CS"/>
</dbReference>
<dbReference type="Proteomes" id="UP000285961">
    <property type="component" value="Unassembled WGS sequence"/>
</dbReference>